<name>A0A6N9TLR0_9ALTE</name>
<feature type="domain" description="HTH cro/C1-type" evidence="6">
    <location>
        <begin position="3"/>
        <end position="36"/>
    </location>
</feature>
<keyword evidence="1" id="KW-0678">Repressor</keyword>
<evidence type="ECO:0000313" key="8">
    <source>
        <dbReference type="Proteomes" id="UP000471381"/>
    </source>
</evidence>
<dbReference type="GO" id="GO:0000976">
    <property type="term" value="F:transcription cis-regulatory region binding"/>
    <property type="evidence" value="ECO:0007669"/>
    <property type="project" value="TreeGrafter"/>
</dbReference>
<protein>
    <submittedName>
        <fullName evidence="7">LacI family DNA-binding transcriptional regulator</fullName>
    </submittedName>
</protein>
<accession>A0A6N9TLR0</accession>
<evidence type="ECO:0000259" key="5">
    <source>
        <dbReference type="PROSITE" id="PS50932"/>
    </source>
</evidence>
<dbReference type="Gene3D" id="1.10.260.40">
    <property type="entry name" value="lambda repressor-like DNA-binding domains"/>
    <property type="match status" value="1"/>
</dbReference>
<dbReference type="InterPro" id="IPR028082">
    <property type="entry name" value="Peripla_BP_I"/>
</dbReference>
<dbReference type="InterPro" id="IPR010982">
    <property type="entry name" value="Lambda_DNA-bd_dom_sf"/>
</dbReference>
<organism evidence="7 8">
    <name type="scientific">Alteromonas genovensis</name>
    <dbReference type="NCBI Taxonomy" id="471225"/>
    <lineage>
        <taxon>Bacteria</taxon>
        <taxon>Pseudomonadati</taxon>
        <taxon>Pseudomonadota</taxon>
        <taxon>Gammaproteobacteria</taxon>
        <taxon>Alteromonadales</taxon>
        <taxon>Alteromonadaceae</taxon>
        <taxon>Alteromonas/Salinimonas group</taxon>
        <taxon>Alteromonas</taxon>
    </lineage>
</organism>
<reference evidence="7 8" key="1">
    <citation type="submission" date="2020-01" db="EMBL/GenBank/DDBJ databases">
        <title>Genomes of bacteria type strains.</title>
        <authorList>
            <person name="Chen J."/>
            <person name="Zhu S."/>
            <person name="Yang J."/>
        </authorList>
    </citation>
    <scope>NUCLEOTIDE SEQUENCE [LARGE SCALE GENOMIC DNA]</scope>
    <source>
        <strain evidence="7 8">LMG 24078</strain>
    </source>
</reference>
<dbReference type="PANTHER" id="PTHR30146">
    <property type="entry name" value="LACI-RELATED TRANSCRIPTIONAL REPRESSOR"/>
    <property type="match status" value="1"/>
</dbReference>
<evidence type="ECO:0000256" key="2">
    <source>
        <dbReference type="ARBA" id="ARBA00023015"/>
    </source>
</evidence>
<dbReference type="PANTHER" id="PTHR30146:SF95">
    <property type="entry name" value="RIBOSE OPERON REPRESSOR"/>
    <property type="match status" value="1"/>
</dbReference>
<keyword evidence="4" id="KW-0804">Transcription</keyword>
<evidence type="ECO:0000259" key="6">
    <source>
        <dbReference type="PROSITE" id="PS50943"/>
    </source>
</evidence>
<dbReference type="Proteomes" id="UP000471381">
    <property type="component" value="Unassembled WGS sequence"/>
</dbReference>
<dbReference type="RefSeq" id="WP_163107612.1">
    <property type="nucleotide sequence ID" value="NZ_JAAAWO010000015.1"/>
</dbReference>
<sequence>MTTIYEVAARAGVSLSTVSRVLNGKASVNAAMADKVKQAASELHYTPSQKARSLASKHSHAVGVVLPNKHMLFSSHLLFSFEHILRQYQKHCVVAFSHDTLESENEAIEFLLSQGCDGVFVNTIASPSIASTTKHLQDKKHSVVTLSQSELKGGVTGFSTSIFEVAAYAFKQLRDLGHNDIALISDNSELVSHTNEISVALKSALSRLSVSGSTSFRPELSIYVGSEGTDDPLLELLAKETAFSAVICTSDALVKLIVTSAKELGMELPNDLSIIAAQAPDSPLKPAESPLSYRVSTVAYSTLDIAKVAASYCLSSFYEQATDESTSHSALPTSTAPIFLDYGSTASFT</sequence>
<dbReference type="PROSITE" id="PS00356">
    <property type="entry name" value="HTH_LACI_1"/>
    <property type="match status" value="1"/>
</dbReference>
<keyword evidence="8" id="KW-1185">Reference proteome</keyword>
<evidence type="ECO:0000256" key="1">
    <source>
        <dbReference type="ARBA" id="ARBA00022491"/>
    </source>
</evidence>
<dbReference type="SUPFAM" id="SSF53822">
    <property type="entry name" value="Periplasmic binding protein-like I"/>
    <property type="match status" value="1"/>
</dbReference>
<dbReference type="PRINTS" id="PR00036">
    <property type="entry name" value="HTHLACI"/>
</dbReference>
<dbReference type="Gene3D" id="3.40.50.2300">
    <property type="match status" value="2"/>
</dbReference>
<dbReference type="PROSITE" id="PS50943">
    <property type="entry name" value="HTH_CROC1"/>
    <property type="match status" value="1"/>
</dbReference>
<proteinExistence type="predicted"/>
<comment type="caution">
    <text evidence="7">The sequence shown here is derived from an EMBL/GenBank/DDBJ whole genome shotgun (WGS) entry which is preliminary data.</text>
</comment>
<feature type="domain" description="HTH lacI-type" evidence="5">
    <location>
        <begin position="2"/>
        <end position="56"/>
    </location>
</feature>
<keyword evidence="3 7" id="KW-0238">DNA-binding</keyword>
<gene>
    <name evidence="7" type="ORF">GTQ48_16280</name>
</gene>
<dbReference type="CDD" id="cd01392">
    <property type="entry name" value="HTH_LacI"/>
    <property type="match status" value="1"/>
</dbReference>
<dbReference type="PROSITE" id="PS50932">
    <property type="entry name" value="HTH_LACI_2"/>
    <property type="match status" value="1"/>
</dbReference>
<dbReference type="GO" id="GO:0003700">
    <property type="term" value="F:DNA-binding transcription factor activity"/>
    <property type="evidence" value="ECO:0007669"/>
    <property type="project" value="TreeGrafter"/>
</dbReference>
<dbReference type="InterPro" id="IPR000843">
    <property type="entry name" value="HTH_LacI"/>
</dbReference>
<dbReference type="EMBL" id="JAAAWO010000015">
    <property type="protein sequence ID" value="NDW17075.1"/>
    <property type="molecule type" value="Genomic_DNA"/>
</dbReference>
<dbReference type="AlphaFoldDB" id="A0A6N9TLR0"/>
<evidence type="ECO:0000313" key="7">
    <source>
        <dbReference type="EMBL" id="NDW17075.1"/>
    </source>
</evidence>
<evidence type="ECO:0000256" key="4">
    <source>
        <dbReference type="ARBA" id="ARBA00023163"/>
    </source>
</evidence>
<keyword evidence="2" id="KW-0805">Transcription regulation</keyword>
<dbReference type="InterPro" id="IPR001387">
    <property type="entry name" value="Cro/C1-type_HTH"/>
</dbReference>
<dbReference type="SMART" id="SM00354">
    <property type="entry name" value="HTH_LACI"/>
    <property type="match status" value="1"/>
</dbReference>
<dbReference type="SUPFAM" id="SSF47413">
    <property type="entry name" value="lambda repressor-like DNA-binding domains"/>
    <property type="match status" value="1"/>
</dbReference>
<dbReference type="InterPro" id="IPR046335">
    <property type="entry name" value="LacI/GalR-like_sensor"/>
</dbReference>
<evidence type="ECO:0000256" key="3">
    <source>
        <dbReference type="ARBA" id="ARBA00023125"/>
    </source>
</evidence>
<dbReference type="Pfam" id="PF00356">
    <property type="entry name" value="LacI"/>
    <property type="match status" value="1"/>
</dbReference>
<dbReference type="Pfam" id="PF13377">
    <property type="entry name" value="Peripla_BP_3"/>
    <property type="match status" value="1"/>
</dbReference>